<sequence length="352" mass="39876">MESPVRFYENEEELFGASNEAPTPHEKIITRRLLNLLHKYKVGYTWVDTVEAVVAFLNKLDKLGMRNKDAPAAWSSIATQRDSKNVRNMNLHELHATYKPKTFRDLNRPYSIVSKMPALYIDCEGVNLSRSGTLSIFEVMSVLENHVYVFDVHVLGKKAFETAGVNGVTLKKILEDPGIGIAFFDVRNDSDALHHHFGIKLQGVQDIQLMELATRRGGIDYVHGLKRCIEEVTIHSELSWGERSVFMQVKSAGRQALGGDYRVFAERPLKEMLVMYCIVDVALLPMIWTDYSWMVSKEGWAKVLEVSATRVAESQQADYDPHNPNKVIADPGFQLLPRGLRKVSNYGNGDMM</sequence>
<dbReference type="GO" id="GO:0006139">
    <property type="term" value="P:nucleobase-containing compound metabolic process"/>
    <property type="evidence" value="ECO:0007669"/>
    <property type="project" value="InterPro"/>
</dbReference>
<dbReference type="InterPro" id="IPR002562">
    <property type="entry name" value="3'-5'_exonuclease_dom"/>
</dbReference>
<dbReference type="OrthoDB" id="26838at2759"/>
<name>R7YJB5_CONA1</name>
<dbReference type="OMA" id="CANDAIL"/>
<protein>
    <recommendedName>
        <fullName evidence="1">3'-5' exonuclease domain-containing protein</fullName>
    </recommendedName>
</protein>
<dbReference type="Pfam" id="PF01612">
    <property type="entry name" value="DNA_pol_A_exo1"/>
    <property type="match status" value="1"/>
</dbReference>
<dbReference type="GO" id="GO:0008408">
    <property type="term" value="F:3'-5' exonuclease activity"/>
    <property type="evidence" value="ECO:0007669"/>
    <property type="project" value="InterPro"/>
</dbReference>
<dbReference type="Gene3D" id="3.30.420.10">
    <property type="entry name" value="Ribonuclease H-like superfamily/Ribonuclease H"/>
    <property type="match status" value="1"/>
</dbReference>
<feature type="domain" description="3'-5' exonuclease" evidence="1">
    <location>
        <begin position="111"/>
        <end position="284"/>
    </location>
</feature>
<dbReference type="HOGENOM" id="CLU_061834_1_1_1"/>
<dbReference type="SUPFAM" id="SSF53098">
    <property type="entry name" value="Ribonuclease H-like"/>
    <property type="match status" value="1"/>
</dbReference>
<dbReference type="PANTHER" id="PTHR43040">
    <property type="entry name" value="RIBONUCLEASE D"/>
    <property type="match status" value="1"/>
</dbReference>
<dbReference type="InterPro" id="IPR036397">
    <property type="entry name" value="RNaseH_sf"/>
</dbReference>
<evidence type="ECO:0000313" key="2">
    <source>
        <dbReference type="EMBL" id="EON61899.1"/>
    </source>
</evidence>
<dbReference type="AlphaFoldDB" id="R7YJB5"/>
<evidence type="ECO:0000259" key="1">
    <source>
        <dbReference type="Pfam" id="PF01612"/>
    </source>
</evidence>
<keyword evidence="3" id="KW-1185">Reference proteome</keyword>
<dbReference type="InterPro" id="IPR012337">
    <property type="entry name" value="RNaseH-like_sf"/>
</dbReference>
<dbReference type="Proteomes" id="UP000016924">
    <property type="component" value="Unassembled WGS sequence"/>
</dbReference>
<accession>R7YJB5</accession>
<evidence type="ECO:0000313" key="3">
    <source>
        <dbReference type="Proteomes" id="UP000016924"/>
    </source>
</evidence>
<dbReference type="RefSeq" id="XP_007777216.1">
    <property type="nucleotide sequence ID" value="XM_007779026.1"/>
</dbReference>
<dbReference type="GeneID" id="19898428"/>
<dbReference type="eggNOG" id="ENOG502S0N6">
    <property type="taxonomic scope" value="Eukaryota"/>
</dbReference>
<reference evidence="3" key="1">
    <citation type="submission" date="2012-06" db="EMBL/GenBank/DDBJ databases">
        <title>The genome sequence of Coniosporium apollinis CBS 100218.</title>
        <authorList>
            <consortium name="The Broad Institute Genome Sequencing Platform"/>
            <person name="Cuomo C."/>
            <person name="Gorbushina A."/>
            <person name="Noack S."/>
            <person name="Walker B."/>
            <person name="Young S.K."/>
            <person name="Zeng Q."/>
            <person name="Gargeya S."/>
            <person name="Fitzgerald M."/>
            <person name="Haas B."/>
            <person name="Abouelleil A."/>
            <person name="Alvarado L."/>
            <person name="Arachchi H.M."/>
            <person name="Berlin A.M."/>
            <person name="Chapman S.B."/>
            <person name="Goldberg J."/>
            <person name="Griggs A."/>
            <person name="Gujja S."/>
            <person name="Hansen M."/>
            <person name="Howarth C."/>
            <person name="Imamovic A."/>
            <person name="Larimer J."/>
            <person name="McCowan C."/>
            <person name="Montmayeur A."/>
            <person name="Murphy C."/>
            <person name="Neiman D."/>
            <person name="Pearson M."/>
            <person name="Priest M."/>
            <person name="Roberts A."/>
            <person name="Saif S."/>
            <person name="Shea T."/>
            <person name="Sisk P."/>
            <person name="Sykes S."/>
            <person name="Wortman J."/>
            <person name="Nusbaum C."/>
            <person name="Birren B."/>
        </authorList>
    </citation>
    <scope>NUCLEOTIDE SEQUENCE [LARGE SCALE GENOMIC DNA]</scope>
    <source>
        <strain evidence="3">CBS 100218</strain>
    </source>
</reference>
<dbReference type="GO" id="GO:0003676">
    <property type="term" value="F:nucleic acid binding"/>
    <property type="evidence" value="ECO:0007669"/>
    <property type="project" value="InterPro"/>
</dbReference>
<proteinExistence type="predicted"/>
<dbReference type="PANTHER" id="PTHR43040:SF1">
    <property type="entry name" value="RIBONUCLEASE D"/>
    <property type="match status" value="1"/>
</dbReference>
<gene>
    <name evidence="2" type="ORF">W97_01117</name>
</gene>
<dbReference type="EMBL" id="JH767557">
    <property type="protein sequence ID" value="EON61899.1"/>
    <property type="molecule type" value="Genomic_DNA"/>
</dbReference>
<organism evidence="2 3">
    <name type="scientific">Coniosporium apollinis (strain CBS 100218)</name>
    <name type="common">Rock-inhabiting black yeast</name>
    <dbReference type="NCBI Taxonomy" id="1168221"/>
    <lineage>
        <taxon>Eukaryota</taxon>
        <taxon>Fungi</taxon>
        <taxon>Dikarya</taxon>
        <taxon>Ascomycota</taxon>
        <taxon>Pezizomycotina</taxon>
        <taxon>Dothideomycetes</taxon>
        <taxon>Dothideomycetes incertae sedis</taxon>
        <taxon>Coniosporium</taxon>
    </lineage>
</organism>